<keyword evidence="1" id="KW-0472">Membrane</keyword>
<reference evidence="2" key="1">
    <citation type="submission" date="2017-12" db="EMBL/GenBank/DDBJ databases">
        <title>High-resolution comparative analysis of great ape genomes.</title>
        <authorList>
            <person name="Pollen A."/>
            <person name="Hastie A."/>
            <person name="Hormozdiari F."/>
            <person name="Dougherty M."/>
            <person name="Liu R."/>
            <person name="Chaisson M."/>
            <person name="Hoppe E."/>
            <person name="Hill C."/>
            <person name="Pang A."/>
            <person name="Hillier L."/>
            <person name="Baker C."/>
            <person name="Armstrong J."/>
            <person name="Shendure J."/>
            <person name="Paten B."/>
            <person name="Wilson R."/>
            <person name="Chao H."/>
            <person name="Schneider V."/>
            <person name="Ventura M."/>
            <person name="Kronenberg Z."/>
            <person name="Murali S."/>
            <person name="Gordon D."/>
            <person name="Cantsilieris S."/>
            <person name="Munson K."/>
            <person name="Nelson B."/>
            <person name="Raja A."/>
            <person name="Underwood J."/>
            <person name="Diekhans M."/>
            <person name="Fiddes I."/>
            <person name="Haussler D."/>
            <person name="Eichler E."/>
        </authorList>
    </citation>
    <scope>NUCLEOTIDE SEQUENCE [LARGE SCALE GENOMIC DNA]</scope>
    <source>
        <strain evidence="2">Susie</strain>
    </source>
</reference>
<proteinExistence type="predicted"/>
<accession>A0A2J8V3J9</accession>
<protein>
    <submittedName>
        <fullName evidence="2">SLC37A3 isoform 26</fullName>
    </submittedName>
</protein>
<dbReference type="EMBL" id="NDHI03003435">
    <property type="protein sequence ID" value="PNJ52036.1"/>
    <property type="molecule type" value="Genomic_DNA"/>
</dbReference>
<sequence>QRSSEALATVTGIVDGSGSIGAAVGQTSCTIVFISPLIVREIFSLVLRRQAYILRE</sequence>
<keyword evidence="1" id="KW-0812">Transmembrane</keyword>
<name>A0A2J8V3J9_PONAB</name>
<dbReference type="AlphaFoldDB" id="A0A2J8V3J9"/>
<organism evidence="2">
    <name type="scientific">Pongo abelii</name>
    <name type="common">Sumatran orangutan</name>
    <name type="synonym">Pongo pygmaeus abelii</name>
    <dbReference type="NCBI Taxonomy" id="9601"/>
    <lineage>
        <taxon>Eukaryota</taxon>
        <taxon>Metazoa</taxon>
        <taxon>Chordata</taxon>
        <taxon>Craniata</taxon>
        <taxon>Vertebrata</taxon>
        <taxon>Euteleostomi</taxon>
        <taxon>Mammalia</taxon>
        <taxon>Eutheria</taxon>
        <taxon>Euarchontoglires</taxon>
        <taxon>Primates</taxon>
        <taxon>Haplorrhini</taxon>
        <taxon>Catarrhini</taxon>
        <taxon>Hominidae</taxon>
        <taxon>Pongo</taxon>
    </lineage>
</organism>
<feature type="transmembrane region" description="Helical" evidence="1">
    <location>
        <begin position="20"/>
        <end position="39"/>
    </location>
</feature>
<feature type="non-terminal residue" evidence="2">
    <location>
        <position position="1"/>
    </location>
</feature>
<keyword evidence="1" id="KW-1133">Transmembrane helix</keyword>
<comment type="caution">
    <text evidence="2">The sequence shown here is derived from an EMBL/GenBank/DDBJ whole genome shotgun (WGS) entry which is preliminary data.</text>
</comment>
<gene>
    <name evidence="2" type="ORF">CR201_G0022867</name>
</gene>
<evidence type="ECO:0000256" key="1">
    <source>
        <dbReference type="SAM" id="Phobius"/>
    </source>
</evidence>
<evidence type="ECO:0000313" key="2">
    <source>
        <dbReference type="EMBL" id="PNJ52036.1"/>
    </source>
</evidence>